<keyword evidence="8" id="KW-0482">Metalloprotease</keyword>
<evidence type="ECO:0000256" key="2">
    <source>
        <dbReference type="ARBA" id="ARBA00004401"/>
    </source>
</evidence>
<dbReference type="PANTHER" id="PTHR11733">
    <property type="entry name" value="ZINC METALLOPROTEASE FAMILY M13 NEPRILYSIN-RELATED"/>
    <property type="match status" value="1"/>
</dbReference>
<comment type="subcellular location">
    <subcellularLocation>
        <location evidence="2">Cell membrane</location>
        <topology evidence="2">Single-pass type II membrane protein</topology>
    </subcellularLocation>
</comment>
<keyword evidence="4" id="KW-0645">Protease</keyword>
<dbReference type="InterPro" id="IPR042089">
    <property type="entry name" value="Peptidase_M13_dom_2"/>
</dbReference>
<evidence type="ECO:0000256" key="6">
    <source>
        <dbReference type="ARBA" id="ARBA00022801"/>
    </source>
</evidence>
<dbReference type="PRINTS" id="PR00786">
    <property type="entry name" value="NEPRILYSIN"/>
</dbReference>
<keyword evidence="6" id="KW-0378">Hydrolase</keyword>
<comment type="cofactor">
    <cofactor evidence="1">
        <name>Zn(2+)</name>
        <dbReference type="ChEBI" id="CHEBI:29105"/>
    </cofactor>
</comment>
<keyword evidence="10" id="KW-1133">Transmembrane helix</keyword>
<evidence type="ECO:0000259" key="11">
    <source>
        <dbReference type="Pfam" id="PF01431"/>
    </source>
</evidence>
<feature type="compositionally biased region" description="Low complexity" evidence="9">
    <location>
        <begin position="562"/>
        <end position="573"/>
    </location>
</feature>
<feature type="region of interest" description="Disordered" evidence="9">
    <location>
        <begin position="533"/>
        <end position="575"/>
    </location>
</feature>
<dbReference type="InterPro" id="IPR024079">
    <property type="entry name" value="MetalloPept_cat_dom_sf"/>
</dbReference>
<evidence type="ECO:0008006" key="15">
    <source>
        <dbReference type="Google" id="ProtNLM"/>
    </source>
</evidence>
<feature type="compositionally biased region" description="Polar residues" evidence="9">
    <location>
        <begin position="315"/>
        <end position="338"/>
    </location>
</feature>
<dbReference type="InterPro" id="IPR018497">
    <property type="entry name" value="Peptidase_M13_C"/>
</dbReference>
<dbReference type="Gene3D" id="3.40.390.10">
    <property type="entry name" value="Collagenase (Catalytic Domain)"/>
    <property type="match status" value="2"/>
</dbReference>
<feature type="region of interest" description="Disordered" evidence="9">
    <location>
        <begin position="25"/>
        <end position="60"/>
    </location>
</feature>
<feature type="domain" description="Peptidase M13 N-terminal" evidence="12">
    <location>
        <begin position="136"/>
        <end position="443"/>
    </location>
</feature>
<evidence type="ECO:0000256" key="10">
    <source>
        <dbReference type="SAM" id="Phobius"/>
    </source>
</evidence>
<evidence type="ECO:0000256" key="5">
    <source>
        <dbReference type="ARBA" id="ARBA00022723"/>
    </source>
</evidence>
<keyword evidence="14" id="KW-1185">Reference proteome</keyword>
<evidence type="ECO:0000259" key="12">
    <source>
        <dbReference type="Pfam" id="PF05649"/>
    </source>
</evidence>
<dbReference type="Proteomes" id="UP001642540">
    <property type="component" value="Unassembled WGS sequence"/>
</dbReference>
<evidence type="ECO:0000256" key="3">
    <source>
        <dbReference type="ARBA" id="ARBA00007357"/>
    </source>
</evidence>
<organism evidence="13 14">
    <name type="scientific">Orchesella dallaii</name>
    <dbReference type="NCBI Taxonomy" id="48710"/>
    <lineage>
        <taxon>Eukaryota</taxon>
        <taxon>Metazoa</taxon>
        <taxon>Ecdysozoa</taxon>
        <taxon>Arthropoda</taxon>
        <taxon>Hexapoda</taxon>
        <taxon>Collembola</taxon>
        <taxon>Entomobryomorpha</taxon>
        <taxon>Entomobryoidea</taxon>
        <taxon>Orchesellidae</taxon>
        <taxon>Orchesellinae</taxon>
        <taxon>Orchesella</taxon>
    </lineage>
</organism>
<comment type="caution">
    <text evidence="13">The sequence shown here is derived from an EMBL/GenBank/DDBJ whole genome shotgun (WGS) entry which is preliminary data.</text>
</comment>
<feature type="compositionally biased region" description="Low complexity" evidence="9">
    <location>
        <begin position="661"/>
        <end position="676"/>
    </location>
</feature>
<keyword evidence="10" id="KW-0472">Membrane</keyword>
<evidence type="ECO:0000256" key="7">
    <source>
        <dbReference type="ARBA" id="ARBA00022833"/>
    </source>
</evidence>
<dbReference type="Pfam" id="PF01431">
    <property type="entry name" value="Peptidase_M13"/>
    <property type="match status" value="1"/>
</dbReference>
<evidence type="ECO:0000313" key="13">
    <source>
        <dbReference type="EMBL" id="CAL8111482.1"/>
    </source>
</evidence>
<feature type="compositionally biased region" description="Gly residues" evidence="9">
    <location>
        <begin position="32"/>
        <end position="46"/>
    </location>
</feature>
<sequence>MSSGGAEDFGKSGGKNKKSMVVNMDGVTSATNGGGGGGTARGGGGASSKRSPRHRGHIDGETRFTGREMRLTACVAILTIVLFGLAAFMLVSGPLTGLLKPKCLDERLGFSGLCDSVDCIDISYRSVHSGNFSADPCQDFYHFACSKWQAQNPISDEQLYLAANINQLRDSVDGFLKTLLEQETPSHKADPGVTALKNFYKSCTNFTNPNETELITDLLDSVQGYKTTEFWSEKDFDLTEVILKFLKVNAAPLIDLTLDIDAKNRERYALIIELPRATSLVPNLFRPPRQDDDLMNSEYAYFNLLENGDPIPTPNMFNTTSSHPNSRTPNGSSSSGTVDRQALYKMIKDSIDAKKREHLKSLVRKVGNIIKMSETEILSDSQEVAVIALNIEKIKPSQRTRKFWKQQNKVYNAYTLDQLQHQFGTVNWSFLFGELMGFDDVSSREVPDSDDSYGKTSTGGRSRNRSRGSSKRNRTNKRSTINWHNSTIYVPYPDYLRRILQMTQYTNKRMLYNTMLMLYVKDMLHDLMPRSTTVKRDEHPQQQQQQQGPSKPNHHHHHQQHQEQQQQQQQQQQPRWKFCVQSTKSVFAMELSSLYMKSFKPEHLERIAKDVDEIFVNVKETLISFLNRSIELSTSEEQHRPPNLQQNQVPSHQEKGGNGGNNSVSNSNGYGASNAGMVSGNGQGSENNGSSSNSTSDTNDNSTTSTIKDEAIRKIATLKGNFLGPAFYLEEDFLDDAVKNIRIDPNNFLFNVKVVYRTFREQLYNLYWKPVDEDRATWAFVTFPTTVNAFYIQQFNSIVIPIAFLNPPHYVERAPKYINYATIALTIAHEALHALDSSGSDFDADGRLHDLWDEEPKAFLKEKSNCVAKLYSDNFRKVLPFYQTHVPIQVDGNLTQNENLADIAGLQVAFSAYRKYRLTSSKDELKKERRIPGLVLTLEQAYFLTVAQAYCANISPMGYVFLLEMDEHSPHPERINGMLMNMPDFTEAYSCRPGSRMNPPVKCSVW</sequence>
<evidence type="ECO:0000256" key="1">
    <source>
        <dbReference type="ARBA" id="ARBA00001947"/>
    </source>
</evidence>
<feature type="compositionally biased region" description="Basic residues" evidence="9">
    <location>
        <begin position="462"/>
        <end position="477"/>
    </location>
</feature>
<feature type="region of interest" description="Disordered" evidence="9">
    <location>
        <begin position="443"/>
        <end position="479"/>
    </location>
</feature>
<feature type="region of interest" description="Disordered" evidence="9">
    <location>
        <begin position="312"/>
        <end position="338"/>
    </location>
</feature>
<dbReference type="Gene3D" id="1.10.1380.10">
    <property type="entry name" value="Neutral endopeptidase , domain2"/>
    <property type="match status" value="3"/>
</dbReference>
<reference evidence="13 14" key="1">
    <citation type="submission" date="2024-08" db="EMBL/GenBank/DDBJ databases">
        <authorList>
            <person name="Cucini C."/>
            <person name="Frati F."/>
        </authorList>
    </citation>
    <scope>NUCLEOTIDE SEQUENCE [LARGE SCALE GENOMIC DNA]</scope>
</reference>
<dbReference type="PROSITE" id="PS51885">
    <property type="entry name" value="NEPRILYSIN"/>
    <property type="match status" value="1"/>
</dbReference>
<evidence type="ECO:0000313" key="14">
    <source>
        <dbReference type="Proteomes" id="UP001642540"/>
    </source>
</evidence>
<feature type="region of interest" description="Disordered" evidence="9">
    <location>
        <begin position="634"/>
        <end position="705"/>
    </location>
</feature>
<dbReference type="EMBL" id="CAXLJM020000046">
    <property type="protein sequence ID" value="CAL8111482.1"/>
    <property type="molecule type" value="Genomic_DNA"/>
</dbReference>
<gene>
    <name evidence="13" type="ORF">ODALV1_LOCUS15077</name>
</gene>
<keyword evidence="7" id="KW-0862">Zinc</keyword>
<dbReference type="PANTHER" id="PTHR11733:SF240">
    <property type="entry name" value="GH14155P-RELATED"/>
    <property type="match status" value="1"/>
</dbReference>
<dbReference type="SUPFAM" id="SSF55486">
    <property type="entry name" value="Metalloproteases ('zincins'), catalytic domain"/>
    <property type="match status" value="3"/>
</dbReference>
<dbReference type="InterPro" id="IPR000718">
    <property type="entry name" value="Peptidase_M13"/>
</dbReference>
<keyword evidence="5" id="KW-0479">Metal-binding</keyword>
<proteinExistence type="inferred from homology"/>
<name>A0ABP1QXS4_9HEXA</name>
<protein>
    <recommendedName>
        <fullName evidence="15">Endothelin-converting enzyme 1</fullName>
    </recommendedName>
</protein>
<dbReference type="CDD" id="cd08662">
    <property type="entry name" value="M13"/>
    <property type="match status" value="1"/>
</dbReference>
<keyword evidence="10" id="KW-0812">Transmembrane</keyword>
<evidence type="ECO:0000256" key="9">
    <source>
        <dbReference type="SAM" id="MobiDB-lite"/>
    </source>
</evidence>
<feature type="compositionally biased region" description="Low complexity" evidence="9">
    <location>
        <begin position="684"/>
        <end position="705"/>
    </location>
</feature>
<feature type="transmembrane region" description="Helical" evidence="10">
    <location>
        <begin position="71"/>
        <end position="91"/>
    </location>
</feature>
<dbReference type="InterPro" id="IPR008753">
    <property type="entry name" value="Peptidase_M13_N"/>
</dbReference>
<dbReference type="Pfam" id="PF05649">
    <property type="entry name" value="Peptidase_M13_N"/>
    <property type="match status" value="1"/>
</dbReference>
<evidence type="ECO:0000256" key="8">
    <source>
        <dbReference type="ARBA" id="ARBA00023049"/>
    </source>
</evidence>
<comment type="similarity">
    <text evidence="3">Belongs to the peptidase M13 family.</text>
</comment>
<accession>A0ABP1QXS4</accession>
<feature type="domain" description="Peptidase M13 C-terminal" evidence="11">
    <location>
        <begin position="788"/>
        <end position="1005"/>
    </location>
</feature>
<evidence type="ECO:0000256" key="4">
    <source>
        <dbReference type="ARBA" id="ARBA00022670"/>
    </source>
</evidence>